<dbReference type="GO" id="GO:0008713">
    <property type="term" value="F:ADP-heptose-lipopolysaccharide heptosyltransferase activity"/>
    <property type="evidence" value="ECO:0007669"/>
    <property type="project" value="TreeGrafter"/>
</dbReference>
<dbReference type="Proteomes" id="UP000422572">
    <property type="component" value="Chromosome"/>
</dbReference>
<evidence type="ECO:0000313" key="4">
    <source>
        <dbReference type="Proteomes" id="UP000422572"/>
    </source>
</evidence>
<keyword evidence="1" id="KW-0328">Glycosyltransferase</keyword>
<dbReference type="InterPro" id="IPR051199">
    <property type="entry name" value="LPS_LOS_Heptosyltrfase"/>
</dbReference>
<dbReference type="PANTHER" id="PTHR30160:SF1">
    <property type="entry name" value="LIPOPOLYSACCHARIDE 1,2-N-ACETYLGLUCOSAMINETRANSFERASE-RELATED"/>
    <property type="match status" value="1"/>
</dbReference>
<sequence length="335" mass="34468">MKALVVRLDSFGDVLLAGPAVRAVAGRADRVTLLCGPRGAPAARLLPGVDEVLVWDAPWAGFTPPPVRRPDIDRLVNRVAAARADTALVLTSFHQSPLPAALLLRMAGIAHIAADSEDAPGSLLDVRHRRAPHAHEAQAALDLAEAAGFPRPAGDDGRLCVRHAPGAPDLTGPAPYVVVHPGASVEARRWSPERCAHAVRLLAGAGHRVVVTGGPDERELTALVAGRDGLDLGGRTQPPQLAAVLAAAGAVVVGNTGPAHLAAAVGTPVVSLFSPVVPAERWGPYGVPHVLLGEQRAPCADSRARQCPVPGHPCLDEVTGEDVAAAVEKLLKGGA</sequence>
<dbReference type="GO" id="GO:0009244">
    <property type="term" value="P:lipopolysaccharide core region biosynthetic process"/>
    <property type="evidence" value="ECO:0007669"/>
    <property type="project" value="TreeGrafter"/>
</dbReference>
<dbReference type="PANTHER" id="PTHR30160">
    <property type="entry name" value="TETRAACYLDISACCHARIDE 4'-KINASE-RELATED"/>
    <property type="match status" value="1"/>
</dbReference>
<dbReference type="SUPFAM" id="SSF53756">
    <property type="entry name" value="UDP-Glycosyltransferase/glycogen phosphorylase"/>
    <property type="match status" value="1"/>
</dbReference>
<dbReference type="CDD" id="cd03789">
    <property type="entry name" value="GT9_LPS_heptosyltransferase"/>
    <property type="match status" value="1"/>
</dbReference>
<protein>
    <submittedName>
        <fullName evidence="3">Glycosyltransferase family 9 protein</fullName>
    </submittedName>
</protein>
<dbReference type="Pfam" id="PF01075">
    <property type="entry name" value="Glyco_transf_9"/>
    <property type="match status" value="1"/>
</dbReference>
<reference evidence="3 4" key="1">
    <citation type="submission" date="2018-12" db="EMBL/GenBank/DDBJ databases">
        <title>Complete genome sequence of Streptomyces ficellus NRRL8067, the producer of ficellomycin, feldamycin and nojirimycin.</title>
        <authorList>
            <person name="Zhang H."/>
            <person name="Yue R."/>
            <person name="Liu Y."/>
            <person name="Li M."/>
            <person name="Mu H."/>
            <person name="Zhang J."/>
        </authorList>
    </citation>
    <scope>NUCLEOTIDE SEQUENCE [LARGE SCALE GENOMIC DNA]</scope>
    <source>
        <strain evidence="3 4">NRRL 8067</strain>
    </source>
</reference>
<evidence type="ECO:0000256" key="1">
    <source>
        <dbReference type="ARBA" id="ARBA00022676"/>
    </source>
</evidence>
<dbReference type="InterPro" id="IPR002201">
    <property type="entry name" value="Glyco_trans_9"/>
</dbReference>
<proteinExistence type="predicted"/>
<dbReference type="GO" id="GO:0005829">
    <property type="term" value="C:cytosol"/>
    <property type="evidence" value="ECO:0007669"/>
    <property type="project" value="TreeGrafter"/>
</dbReference>
<dbReference type="AlphaFoldDB" id="A0A6I6FR12"/>
<evidence type="ECO:0000256" key="2">
    <source>
        <dbReference type="ARBA" id="ARBA00022679"/>
    </source>
</evidence>
<organism evidence="3 4">
    <name type="scientific">Streptomyces ficellus</name>
    <dbReference type="NCBI Taxonomy" id="1977088"/>
    <lineage>
        <taxon>Bacteria</taxon>
        <taxon>Bacillati</taxon>
        <taxon>Actinomycetota</taxon>
        <taxon>Actinomycetes</taxon>
        <taxon>Kitasatosporales</taxon>
        <taxon>Streptomycetaceae</taxon>
        <taxon>Streptomyces</taxon>
    </lineage>
</organism>
<dbReference type="OrthoDB" id="9783989at2"/>
<dbReference type="EMBL" id="CP034279">
    <property type="protein sequence ID" value="QGV82105.1"/>
    <property type="molecule type" value="Genomic_DNA"/>
</dbReference>
<name>A0A6I6FR12_9ACTN</name>
<gene>
    <name evidence="3" type="ORF">EIZ62_30485</name>
</gene>
<keyword evidence="4" id="KW-1185">Reference proteome</keyword>
<accession>A0A6I6FR12</accession>
<keyword evidence="2 3" id="KW-0808">Transferase</keyword>
<evidence type="ECO:0000313" key="3">
    <source>
        <dbReference type="EMBL" id="QGV82105.1"/>
    </source>
</evidence>
<dbReference type="KEGG" id="sfic:EIZ62_30485"/>
<dbReference type="Gene3D" id="3.40.50.2000">
    <property type="entry name" value="Glycogen Phosphorylase B"/>
    <property type="match status" value="2"/>
</dbReference>
<dbReference type="RefSeq" id="WP_156695842.1">
    <property type="nucleotide sequence ID" value="NZ_CP034279.1"/>
</dbReference>